<dbReference type="EMBL" id="PNIQ01001080">
    <property type="protein sequence ID" value="PMP73454.1"/>
    <property type="molecule type" value="Genomic_DNA"/>
</dbReference>
<dbReference type="InterPro" id="IPR055259">
    <property type="entry name" value="YkvP/CgeB_Glyco_trans-like"/>
</dbReference>
<evidence type="ECO:0000259" key="1">
    <source>
        <dbReference type="Pfam" id="PF13524"/>
    </source>
</evidence>
<reference evidence="2 3" key="1">
    <citation type="submission" date="2018-01" db="EMBL/GenBank/DDBJ databases">
        <title>Metagenomic assembled genomes from two thermal pools in the Uzon Caldera, Kamchatka, Russia.</title>
        <authorList>
            <person name="Wilkins L."/>
            <person name="Ettinger C."/>
        </authorList>
    </citation>
    <scope>NUCLEOTIDE SEQUENCE [LARGE SCALE GENOMIC DNA]</scope>
    <source>
        <strain evidence="2">ZAV-02</strain>
    </source>
</reference>
<protein>
    <submittedName>
        <fullName evidence="2">Glycosyltransferase family 1 protein</fullName>
    </submittedName>
</protein>
<keyword evidence="2" id="KW-0808">Transferase</keyword>
<dbReference type="Gene3D" id="3.40.50.2000">
    <property type="entry name" value="Glycogen Phosphorylase B"/>
    <property type="match status" value="2"/>
</dbReference>
<dbReference type="GO" id="GO:0016740">
    <property type="term" value="F:transferase activity"/>
    <property type="evidence" value="ECO:0007669"/>
    <property type="project" value="UniProtKB-KW"/>
</dbReference>
<comment type="caution">
    <text evidence="2">The sequence shown here is derived from an EMBL/GenBank/DDBJ whole genome shotgun (WGS) entry which is preliminary data.</text>
</comment>
<proteinExistence type="predicted"/>
<dbReference type="Pfam" id="PF13524">
    <property type="entry name" value="Glyco_trans_1_2"/>
    <property type="match status" value="1"/>
</dbReference>
<feature type="domain" description="Spore protein YkvP/CgeB glycosyl transferase-like" evidence="1">
    <location>
        <begin position="9"/>
        <end position="49"/>
    </location>
</feature>
<dbReference type="SUPFAM" id="SSF53756">
    <property type="entry name" value="UDP-Glycosyltransferase/glycogen phosphorylase"/>
    <property type="match status" value="1"/>
</dbReference>
<feature type="non-terminal residue" evidence="2">
    <location>
        <position position="1"/>
    </location>
</feature>
<gene>
    <name evidence="2" type="ORF">C0184_16130</name>
</gene>
<name>A0A2J6WSF7_9CHLR</name>
<dbReference type="Proteomes" id="UP000243376">
    <property type="component" value="Unassembled WGS sequence"/>
</dbReference>
<organism evidence="2 3">
    <name type="scientific">Chloroflexus aggregans</name>
    <dbReference type="NCBI Taxonomy" id="152260"/>
    <lineage>
        <taxon>Bacteria</taxon>
        <taxon>Bacillati</taxon>
        <taxon>Chloroflexota</taxon>
        <taxon>Chloroflexia</taxon>
        <taxon>Chloroflexales</taxon>
        <taxon>Chloroflexineae</taxon>
        <taxon>Chloroflexaceae</taxon>
        <taxon>Chloroflexus</taxon>
    </lineage>
</organism>
<sequence length="57" mass="6509">WLVPFGNVPAIAEAIDRLLRDRTLARAMGAAGRARVWRELTWDAVYQRIRPLYGELG</sequence>
<accession>A0A2J6WSF7</accession>
<evidence type="ECO:0000313" key="3">
    <source>
        <dbReference type="Proteomes" id="UP000243376"/>
    </source>
</evidence>
<dbReference type="AlphaFoldDB" id="A0A2J6WSF7"/>
<evidence type="ECO:0000313" key="2">
    <source>
        <dbReference type="EMBL" id="PMP73454.1"/>
    </source>
</evidence>